<evidence type="ECO:0000256" key="2">
    <source>
        <dbReference type="ARBA" id="ARBA00022723"/>
    </source>
</evidence>
<dbReference type="PROSITE" id="PS51891">
    <property type="entry name" value="CENP_V_GFA"/>
    <property type="match status" value="2"/>
</dbReference>
<dbReference type="EMBL" id="JAGTJQ010000005">
    <property type="protein sequence ID" value="KAH7030879.1"/>
    <property type="molecule type" value="Genomic_DNA"/>
</dbReference>
<comment type="similarity">
    <text evidence="1">Belongs to the Gfa family.</text>
</comment>
<sequence>MAEEEPKTYRGNCHCAAFVFEAKLPEIKKLQGCNCSYCHKDAFLYARLKGQEDLVFEKGKLEDLVSYQFGPKGIDHMFCGKCGTTIVVKGHARSFQHGQLPNLWDMELDHFDGASFGSKYEIPEFEGPKPEGEGEGIKFYTGSCHCGAVRVGINTFPLDKTYNKFMTECNCSFDNRAGCAWIYPSAKRVSIQGEENVTVYRFNLGVWGKAFCKTCGIYLYGKYHSPPEAAIANLSEEGKKWVLGGAHLRPLNIRILNGVDLKELKLSHSDGYTNIPPGYTEP</sequence>
<dbReference type="Pfam" id="PF04828">
    <property type="entry name" value="GFA"/>
    <property type="match status" value="2"/>
</dbReference>
<dbReference type="RefSeq" id="XP_046012559.1">
    <property type="nucleotide sequence ID" value="XM_046160239.1"/>
</dbReference>
<dbReference type="SUPFAM" id="SSF51316">
    <property type="entry name" value="Mss4-like"/>
    <property type="match status" value="2"/>
</dbReference>
<dbReference type="GeneID" id="70189785"/>
<dbReference type="AlphaFoldDB" id="A0A9P8Y5Y3"/>
<dbReference type="InterPro" id="IPR011057">
    <property type="entry name" value="Mss4-like_sf"/>
</dbReference>
<dbReference type="InterPro" id="IPR006913">
    <property type="entry name" value="CENP-V/GFA"/>
</dbReference>
<proteinExistence type="inferred from homology"/>
<dbReference type="PANTHER" id="PTHR28620:SF1">
    <property type="entry name" value="CENP-V_GFA DOMAIN-CONTAINING PROTEIN"/>
    <property type="match status" value="1"/>
</dbReference>
<dbReference type="GO" id="GO:0016846">
    <property type="term" value="F:carbon-sulfur lyase activity"/>
    <property type="evidence" value="ECO:0007669"/>
    <property type="project" value="InterPro"/>
</dbReference>
<evidence type="ECO:0000256" key="3">
    <source>
        <dbReference type="ARBA" id="ARBA00022833"/>
    </source>
</evidence>
<feature type="domain" description="CENP-V/GFA" evidence="4">
    <location>
        <begin position="140"/>
        <end position="257"/>
    </location>
</feature>
<keyword evidence="6" id="KW-1185">Reference proteome</keyword>
<dbReference type="GO" id="GO:0046872">
    <property type="term" value="F:metal ion binding"/>
    <property type="evidence" value="ECO:0007669"/>
    <property type="project" value="UniProtKB-KW"/>
</dbReference>
<evidence type="ECO:0000313" key="6">
    <source>
        <dbReference type="Proteomes" id="UP000756346"/>
    </source>
</evidence>
<dbReference type="Proteomes" id="UP000756346">
    <property type="component" value="Unassembled WGS sequence"/>
</dbReference>
<accession>A0A9P8Y5Y3</accession>
<comment type="caution">
    <text evidence="5">The sequence shown here is derived from an EMBL/GenBank/DDBJ whole genome shotgun (WGS) entry which is preliminary data.</text>
</comment>
<evidence type="ECO:0000259" key="4">
    <source>
        <dbReference type="PROSITE" id="PS51891"/>
    </source>
</evidence>
<keyword evidence="3" id="KW-0862">Zinc</keyword>
<keyword evidence="2" id="KW-0479">Metal-binding</keyword>
<protein>
    <submittedName>
        <fullName evidence="5">Glutathione-dependent formaldehyde-activating enzyme</fullName>
    </submittedName>
</protein>
<evidence type="ECO:0000313" key="5">
    <source>
        <dbReference type="EMBL" id="KAH7030879.1"/>
    </source>
</evidence>
<dbReference type="Gene3D" id="2.170.150.70">
    <property type="match status" value="2"/>
</dbReference>
<name>A0A9P8Y5Y3_9PEZI</name>
<gene>
    <name evidence="5" type="ORF">B0I36DRAFT_374027</name>
</gene>
<evidence type="ECO:0000256" key="1">
    <source>
        <dbReference type="ARBA" id="ARBA00005495"/>
    </source>
</evidence>
<dbReference type="InterPro" id="IPR052355">
    <property type="entry name" value="CENP-V-like"/>
</dbReference>
<feature type="domain" description="CENP-V/GFA" evidence="4">
    <location>
        <begin position="9"/>
        <end position="121"/>
    </location>
</feature>
<dbReference type="OrthoDB" id="2993351at2759"/>
<organism evidence="5 6">
    <name type="scientific">Microdochium trichocladiopsis</name>
    <dbReference type="NCBI Taxonomy" id="1682393"/>
    <lineage>
        <taxon>Eukaryota</taxon>
        <taxon>Fungi</taxon>
        <taxon>Dikarya</taxon>
        <taxon>Ascomycota</taxon>
        <taxon>Pezizomycotina</taxon>
        <taxon>Sordariomycetes</taxon>
        <taxon>Xylariomycetidae</taxon>
        <taxon>Xylariales</taxon>
        <taxon>Microdochiaceae</taxon>
        <taxon>Microdochium</taxon>
    </lineage>
</organism>
<dbReference type="PANTHER" id="PTHR28620">
    <property type="entry name" value="CENTROMERE PROTEIN V"/>
    <property type="match status" value="1"/>
</dbReference>
<reference evidence="5" key="1">
    <citation type="journal article" date="2021" name="Nat. Commun.">
        <title>Genetic determinants of endophytism in the Arabidopsis root mycobiome.</title>
        <authorList>
            <person name="Mesny F."/>
            <person name="Miyauchi S."/>
            <person name="Thiergart T."/>
            <person name="Pickel B."/>
            <person name="Atanasova L."/>
            <person name="Karlsson M."/>
            <person name="Huettel B."/>
            <person name="Barry K.W."/>
            <person name="Haridas S."/>
            <person name="Chen C."/>
            <person name="Bauer D."/>
            <person name="Andreopoulos W."/>
            <person name="Pangilinan J."/>
            <person name="LaButti K."/>
            <person name="Riley R."/>
            <person name="Lipzen A."/>
            <person name="Clum A."/>
            <person name="Drula E."/>
            <person name="Henrissat B."/>
            <person name="Kohler A."/>
            <person name="Grigoriev I.V."/>
            <person name="Martin F.M."/>
            <person name="Hacquard S."/>
        </authorList>
    </citation>
    <scope>NUCLEOTIDE SEQUENCE</scope>
    <source>
        <strain evidence="5">MPI-CAGE-CH-0230</strain>
    </source>
</reference>